<dbReference type="GO" id="GO:0003735">
    <property type="term" value="F:structural constituent of ribosome"/>
    <property type="evidence" value="ECO:0007669"/>
    <property type="project" value="InterPro"/>
</dbReference>
<name>A0A088CB07_9HELO</name>
<dbReference type="AlphaFoldDB" id="A0A088CB07"/>
<evidence type="ECO:0000256" key="5">
    <source>
        <dbReference type="ARBA" id="ARBA00023274"/>
    </source>
</evidence>
<gene>
    <name evidence="8" type="primary">rps3</name>
    <name evidence="8" type="ORF">SBORM_0004</name>
</gene>
<dbReference type="GeneID" id="20497944"/>
<reference evidence="8" key="1">
    <citation type="journal article" date="2014" name="PLoS ONE">
        <title>The 203 kbp Mitochondrial Genome of the Phytopathogenic Fungus Sclerotinia borealis Reveals Multiple Invasions of Introns and Genomic Duplications.</title>
        <authorList>
            <person name="Mardanov A.V."/>
            <person name="Beletsky A.V."/>
            <person name="Kadnikov V.V."/>
            <person name="Ignatov A.N."/>
            <person name="Ravin N.V."/>
        </authorList>
    </citation>
    <scope>NUCLEOTIDE SEQUENCE</scope>
    <source>
        <strain evidence="8">F-4128</strain>
    </source>
</reference>
<evidence type="ECO:0000256" key="4">
    <source>
        <dbReference type="ARBA" id="ARBA00023128"/>
    </source>
</evidence>
<evidence type="ECO:0000256" key="7">
    <source>
        <dbReference type="SAM" id="MobiDB-lite"/>
    </source>
</evidence>
<comment type="subcellular location">
    <subcellularLocation>
        <location evidence="1">Mitochondrion</location>
    </subcellularLocation>
</comment>
<organism evidence="8">
    <name type="scientific">Sclerotinia borealis</name>
    <dbReference type="NCBI Taxonomy" id="77105"/>
    <lineage>
        <taxon>Eukaryota</taxon>
        <taxon>Fungi</taxon>
        <taxon>Dikarya</taxon>
        <taxon>Ascomycota</taxon>
        <taxon>Pezizomycotina</taxon>
        <taxon>Leotiomycetes</taxon>
        <taxon>Helotiales</taxon>
        <taxon>Sclerotiniaceae</taxon>
        <taxon>Sclerotinia</taxon>
    </lineage>
</organism>
<dbReference type="GO" id="GO:0005840">
    <property type="term" value="C:ribosome"/>
    <property type="evidence" value="ECO:0007669"/>
    <property type="project" value="UniProtKB-KW"/>
</dbReference>
<proteinExistence type="inferred from homology"/>
<evidence type="ECO:0000256" key="2">
    <source>
        <dbReference type="ARBA" id="ARBA00010761"/>
    </source>
</evidence>
<dbReference type="Pfam" id="PF05316">
    <property type="entry name" value="VAR1"/>
    <property type="match status" value="1"/>
</dbReference>
<accession>A0A088CB07</accession>
<comment type="similarity">
    <text evidence="2">Belongs to the universal ribosomal protein uS3 family.</text>
</comment>
<geneLocation type="mitochondrion" evidence="8"/>
<dbReference type="GO" id="GO:0005739">
    <property type="term" value="C:mitochondrion"/>
    <property type="evidence" value="ECO:0007669"/>
    <property type="project" value="UniProtKB-SubCell"/>
</dbReference>
<keyword evidence="4 8" id="KW-0496">Mitochondrion</keyword>
<protein>
    <recommendedName>
        <fullName evidence="6">Small ribosomal subunit protein uS3m</fullName>
    </recommendedName>
</protein>
<dbReference type="InterPro" id="IPR007980">
    <property type="entry name" value="Ribosomal_uS3m_fun"/>
</dbReference>
<evidence type="ECO:0000256" key="6">
    <source>
        <dbReference type="ARBA" id="ARBA00035157"/>
    </source>
</evidence>
<feature type="region of interest" description="Disordered" evidence="7">
    <location>
        <begin position="127"/>
        <end position="146"/>
    </location>
</feature>
<dbReference type="EMBL" id="KJ434027">
    <property type="protein sequence ID" value="AHX82983.1"/>
    <property type="molecule type" value="Genomic_DNA"/>
</dbReference>
<evidence type="ECO:0000256" key="1">
    <source>
        <dbReference type="ARBA" id="ARBA00004173"/>
    </source>
</evidence>
<sequence length="585" mass="68689">MHNQNHKLSYLKPFACPHKLEKKTNGSKLKDLFYPYPNRVNKSQKQDAKPLIFNKKQKDVKVIPLKVKTIDTGLIRHFTPAAQEWRNSIYAYNKNYVKLLPVADNNFMSLVKSYFNFYFKNKKSKKAKKSNKKGLQIVSRRKRSKPRGLSANKIFVAKGDFKHTSSKAVITLYFYNTEKKFLIRKIKKQIFDLYRPDKRLIRSINMDRNHKEVITYNRPFSLKEYLRIPNHYTDYVTLFKKSFVEKLCKYFDLTNKHIYLISNLVESKVLSEDEKLLVFKRKLSSLIHIKYPDYTDYMRNVKLHYLNKLTICIKLLTLNQIKFKHAFLLKLRYLVSQIYNKNVVFNLVNLKKMHLNSDIFTQAVALKLKNRQNRLYKVLKKSLSKVKVPKISIIKERSIVHGSGYKYRNELLLNKMRNLKINSLFTFDSAFAQRDPLNKLLLSIFPYALDQQVLAMPLAPCTAGEQGNFKKEIKSRRSLASVFEESKVRPVSLSNYILRSLKHMKIRGVRIEAKGRLTRRFTASRSVFKMKWKGGLKNVDSSFRGISTVILRGHVKSNIQYSVLQSKNRNGSFGVKGWVSSKDYN</sequence>
<keyword evidence="5" id="KW-0687">Ribonucleoprotein</keyword>
<evidence type="ECO:0000313" key="8">
    <source>
        <dbReference type="EMBL" id="AHX82983.1"/>
    </source>
</evidence>
<dbReference type="RefSeq" id="YP_009072318.1">
    <property type="nucleotide sequence ID" value="NC_025200.1"/>
</dbReference>
<dbReference type="InterPro" id="IPR036419">
    <property type="entry name" value="Ribosomal_S3_C_sf"/>
</dbReference>
<evidence type="ECO:0000256" key="3">
    <source>
        <dbReference type="ARBA" id="ARBA00022980"/>
    </source>
</evidence>
<dbReference type="Gene3D" id="3.30.1140.32">
    <property type="entry name" value="Ribosomal protein S3, C-terminal domain"/>
    <property type="match status" value="1"/>
</dbReference>
<keyword evidence="3 8" id="KW-0689">Ribosomal protein</keyword>
<dbReference type="GO" id="GO:0006412">
    <property type="term" value="P:translation"/>
    <property type="evidence" value="ECO:0007669"/>
    <property type="project" value="InterPro"/>
</dbReference>
<dbReference type="GO" id="GO:1990904">
    <property type="term" value="C:ribonucleoprotein complex"/>
    <property type="evidence" value="ECO:0007669"/>
    <property type="project" value="UniProtKB-KW"/>
</dbReference>